<comment type="caution">
    <text evidence="2">The sequence shown here is derived from an EMBL/GenBank/DDBJ whole genome shotgun (WGS) entry which is preliminary data.</text>
</comment>
<name>A0A0F9PK36_9ZZZZ</name>
<sequence>MKKNEIVKAIENLGLSSYEAKAYFALLLESPLTGYKLSKVSSVPRSRIYETIEKLMAKGLVLSQEGDTTLLRPVSLESLLEKKEKESSQNIDFLKKVLPQLKKPAETQGIWTISGRDRIFETINHVISQAKSHIYLVSFDSDIIHFESALFEAEKRQVSVFGVSCGKGVLKLKNLHPHQGQPCSSCRDISLSIDSKQALVGSTFPADGARVAITKNLGIIHVAEDYIKHEIFLSQLFRTFDKVPVEELNKIYQKTLGNLP</sequence>
<evidence type="ECO:0000259" key="1">
    <source>
        <dbReference type="Pfam" id="PF01978"/>
    </source>
</evidence>
<accession>A0A0F9PK36</accession>
<dbReference type="Gene3D" id="1.10.10.10">
    <property type="entry name" value="Winged helix-like DNA-binding domain superfamily/Winged helix DNA-binding domain"/>
    <property type="match status" value="1"/>
</dbReference>
<protein>
    <recommendedName>
        <fullName evidence="1">Transcription regulator TrmB N-terminal domain-containing protein</fullName>
    </recommendedName>
</protein>
<dbReference type="Pfam" id="PF01978">
    <property type="entry name" value="TrmB"/>
    <property type="match status" value="1"/>
</dbReference>
<gene>
    <name evidence="2" type="ORF">LCGC14_1128220</name>
</gene>
<dbReference type="SUPFAM" id="SSF46785">
    <property type="entry name" value="Winged helix' DNA-binding domain"/>
    <property type="match status" value="1"/>
</dbReference>
<organism evidence="2">
    <name type="scientific">marine sediment metagenome</name>
    <dbReference type="NCBI Taxonomy" id="412755"/>
    <lineage>
        <taxon>unclassified sequences</taxon>
        <taxon>metagenomes</taxon>
        <taxon>ecological metagenomes</taxon>
    </lineage>
</organism>
<dbReference type="CDD" id="cd09124">
    <property type="entry name" value="PLDc_like_TrmB_middle"/>
    <property type="match status" value="1"/>
</dbReference>
<dbReference type="AlphaFoldDB" id="A0A0F9PK36"/>
<dbReference type="SUPFAM" id="SSF56024">
    <property type="entry name" value="Phospholipase D/nuclease"/>
    <property type="match status" value="1"/>
</dbReference>
<dbReference type="InterPro" id="IPR036390">
    <property type="entry name" value="WH_DNA-bd_sf"/>
</dbReference>
<dbReference type="InterPro" id="IPR051797">
    <property type="entry name" value="TrmB-like"/>
</dbReference>
<evidence type="ECO:0000313" key="2">
    <source>
        <dbReference type="EMBL" id="KKN01391.1"/>
    </source>
</evidence>
<dbReference type="EMBL" id="LAZR01005267">
    <property type="protein sequence ID" value="KKN01391.1"/>
    <property type="molecule type" value="Genomic_DNA"/>
</dbReference>
<dbReference type="PANTHER" id="PTHR34293">
    <property type="entry name" value="HTH-TYPE TRANSCRIPTIONAL REGULATOR TRMBL2"/>
    <property type="match status" value="1"/>
</dbReference>
<dbReference type="PANTHER" id="PTHR34293:SF1">
    <property type="entry name" value="HTH-TYPE TRANSCRIPTIONAL REGULATOR TRMBL2"/>
    <property type="match status" value="1"/>
</dbReference>
<proteinExistence type="predicted"/>
<feature type="domain" description="Transcription regulator TrmB N-terminal" evidence="1">
    <location>
        <begin position="12"/>
        <end position="77"/>
    </location>
</feature>
<reference evidence="2" key="1">
    <citation type="journal article" date="2015" name="Nature">
        <title>Complex archaea that bridge the gap between prokaryotes and eukaryotes.</title>
        <authorList>
            <person name="Spang A."/>
            <person name="Saw J.H."/>
            <person name="Jorgensen S.L."/>
            <person name="Zaremba-Niedzwiedzka K."/>
            <person name="Martijn J."/>
            <person name="Lind A.E."/>
            <person name="van Eijk R."/>
            <person name="Schleper C."/>
            <person name="Guy L."/>
            <person name="Ettema T.J."/>
        </authorList>
    </citation>
    <scope>NUCLEOTIDE SEQUENCE</scope>
</reference>
<dbReference type="InterPro" id="IPR002831">
    <property type="entry name" value="Tscrpt_reg_TrmB_N"/>
</dbReference>
<dbReference type="InterPro" id="IPR036388">
    <property type="entry name" value="WH-like_DNA-bd_sf"/>
</dbReference>